<evidence type="ECO:0000256" key="3">
    <source>
        <dbReference type="ARBA" id="ARBA00022741"/>
    </source>
</evidence>
<keyword evidence="4 6" id="KW-0067">ATP-binding</keyword>
<dbReference type="GO" id="GO:0055085">
    <property type="term" value="P:transmembrane transport"/>
    <property type="evidence" value="ECO:0007669"/>
    <property type="project" value="UniProtKB-ARBA"/>
</dbReference>
<dbReference type="InterPro" id="IPR027417">
    <property type="entry name" value="P-loop_NTPase"/>
</dbReference>
<sequence>MKNSLDKDYILEVNNLKKYFSMNTSFFNRNKKYLKAIDDVSFKIERGKIMALVGESGCGKSTTGKVILNLIKGTGGEVIFDKKVLFNIEKKEKVSKKEITSIRKNMQIIFQDPYGSLDPRKNINYIVSEGLIKHKLVNNKMQCEKVVKEYLNYCGINDDVLDRYPHEFSGGQRQRIGIARALVLKPKFIVCDEPTAALDVSVQSQILNLMLHLKDKFKLTYLFISHNLNVVKNFSDYIGVMYLGIIVEKGKTKDIFENPLHPYTKALISSIPKSHPLEKRERILLKGEIPTGSSIPEGCRFHTRCPYAKDICKNEAPIFKEVNREHFVCCHFV</sequence>
<dbReference type="FunFam" id="3.40.50.300:FF:000016">
    <property type="entry name" value="Oligopeptide ABC transporter ATP-binding component"/>
    <property type="match status" value="1"/>
</dbReference>
<accession>A0A1M4Y8U9</accession>
<organism evidence="6 7">
    <name type="scientific">Clostridium fallax</name>
    <dbReference type="NCBI Taxonomy" id="1533"/>
    <lineage>
        <taxon>Bacteria</taxon>
        <taxon>Bacillati</taxon>
        <taxon>Bacillota</taxon>
        <taxon>Clostridia</taxon>
        <taxon>Eubacteriales</taxon>
        <taxon>Clostridiaceae</taxon>
        <taxon>Clostridium</taxon>
    </lineage>
</organism>
<evidence type="ECO:0000313" key="6">
    <source>
        <dbReference type="EMBL" id="SHF01892.1"/>
    </source>
</evidence>
<dbReference type="NCBIfam" id="TIGR01727">
    <property type="entry name" value="oligo_HPY"/>
    <property type="match status" value="1"/>
</dbReference>
<comment type="similarity">
    <text evidence="1">Belongs to the ABC transporter superfamily.</text>
</comment>
<evidence type="ECO:0000256" key="1">
    <source>
        <dbReference type="ARBA" id="ARBA00005417"/>
    </source>
</evidence>
<dbReference type="Pfam" id="PF00005">
    <property type="entry name" value="ABC_tran"/>
    <property type="match status" value="1"/>
</dbReference>
<dbReference type="STRING" id="1533.SAMN05443638_1254"/>
<keyword evidence="7" id="KW-1185">Reference proteome</keyword>
<dbReference type="InterPro" id="IPR017871">
    <property type="entry name" value="ABC_transporter-like_CS"/>
</dbReference>
<dbReference type="AlphaFoldDB" id="A0A1M4Y8U9"/>
<name>A0A1M4Y8U9_9CLOT</name>
<dbReference type="Pfam" id="PF08352">
    <property type="entry name" value="oligo_HPY"/>
    <property type="match status" value="1"/>
</dbReference>
<dbReference type="InterPro" id="IPR050319">
    <property type="entry name" value="ABC_transp_ATP-bind"/>
</dbReference>
<protein>
    <submittedName>
        <fullName evidence="6">Peptide/nickel transport system ATP-binding protein/oligopeptide transport system ATP-binding protein</fullName>
    </submittedName>
</protein>
<keyword evidence="3" id="KW-0547">Nucleotide-binding</keyword>
<dbReference type="SUPFAM" id="SSF52540">
    <property type="entry name" value="P-loop containing nucleoside triphosphate hydrolases"/>
    <property type="match status" value="1"/>
</dbReference>
<dbReference type="PANTHER" id="PTHR43776">
    <property type="entry name" value="TRANSPORT ATP-BINDING PROTEIN"/>
    <property type="match status" value="1"/>
</dbReference>
<dbReference type="GO" id="GO:0005524">
    <property type="term" value="F:ATP binding"/>
    <property type="evidence" value="ECO:0007669"/>
    <property type="project" value="UniProtKB-KW"/>
</dbReference>
<keyword evidence="2" id="KW-0813">Transport</keyword>
<dbReference type="Proteomes" id="UP000184035">
    <property type="component" value="Unassembled WGS sequence"/>
</dbReference>
<reference evidence="6 7" key="1">
    <citation type="submission" date="2016-11" db="EMBL/GenBank/DDBJ databases">
        <authorList>
            <person name="Jaros S."/>
            <person name="Januszkiewicz K."/>
            <person name="Wedrychowicz H."/>
        </authorList>
    </citation>
    <scope>NUCLEOTIDE SEQUENCE [LARGE SCALE GENOMIC DNA]</scope>
    <source>
        <strain evidence="6 7">DSM 2631</strain>
    </source>
</reference>
<dbReference type="PROSITE" id="PS50893">
    <property type="entry name" value="ABC_TRANSPORTER_2"/>
    <property type="match status" value="1"/>
</dbReference>
<feature type="domain" description="ABC transporter" evidence="5">
    <location>
        <begin position="11"/>
        <end position="268"/>
    </location>
</feature>
<dbReference type="PROSITE" id="PS00211">
    <property type="entry name" value="ABC_TRANSPORTER_1"/>
    <property type="match status" value="1"/>
</dbReference>
<dbReference type="GO" id="GO:0016887">
    <property type="term" value="F:ATP hydrolysis activity"/>
    <property type="evidence" value="ECO:0007669"/>
    <property type="project" value="InterPro"/>
</dbReference>
<dbReference type="Gene3D" id="3.40.50.300">
    <property type="entry name" value="P-loop containing nucleotide triphosphate hydrolases"/>
    <property type="match status" value="1"/>
</dbReference>
<dbReference type="EMBL" id="FQVM01000025">
    <property type="protein sequence ID" value="SHF01892.1"/>
    <property type="molecule type" value="Genomic_DNA"/>
</dbReference>
<dbReference type="SMART" id="SM00382">
    <property type="entry name" value="AAA"/>
    <property type="match status" value="1"/>
</dbReference>
<evidence type="ECO:0000256" key="4">
    <source>
        <dbReference type="ARBA" id="ARBA00022840"/>
    </source>
</evidence>
<evidence type="ECO:0000259" key="5">
    <source>
        <dbReference type="PROSITE" id="PS50893"/>
    </source>
</evidence>
<evidence type="ECO:0000313" key="7">
    <source>
        <dbReference type="Proteomes" id="UP000184035"/>
    </source>
</evidence>
<dbReference type="PANTHER" id="PTHR43776:SF8">
    <property type="entry name" value="ABC TRANSPORTER, ATP-BINDING PROTEIN"/>
    <property type="match status" value="1"/>
</dbReference>
<dbReference type="InterPro" id="IPR003439">
    <property type="entry name" value="ABC_transporter-like_ATP-bd"/>
</dbReference>
<dbReference type="InterPro" id="IPR003593">
    <property type="entry name" value="AAA+_ATPase"/>
</dbReference>
<dbReference type="GO" id="GO:0015833">
    <property type="term" value="P:peptide transport"/>
    <property type="evidence" value="ECO:0007669"/>
    <property type="project" value="InterPro"/>
</dbReference>
<evidence type="ECO:0000256" key="2">
    <source>
        <dbReference type="ARBA" id="ARBA00022448"/>
    </source>
</evidence>
<dbReference type="InterPro" id="IPR013563">
    <property type="entry name" value="Oligopep_ABC_C"/>
</dbReference>
<gene>
    <name evidence="6" type="ORF">SAMN05443638_1254</name>
</gene>
<proteinExistence type="inferred from homology"/>
<dbReference type="CDD" id="cd03257">
    <property type="entry name" value="ABC_NikE_OppD_transporters"/>
    <property type="match status" value="1"/>
</dbReference>